<dbReference type="RefSeq" id="WP_145287239.1">
    <property type="nucleotide sequence ID" value="NZ_CP036291.1"/>
</dbReference>
<keyword evidence="2" id="KW-0472">Membrane</keyword>
<feature type="compositionally biased region" description="Basic and acidic residues" evidence="1">
    <location>
        <begin position="553"/>
        <end position="563"/>
    </location>
</feature>
<organism evidence="3 4">
    <name type="scientific">Pirellulimonas nuda</name>
    <dbReference type="NCBI Taxonomy" id="2528009"/>
    <lineage>
        <taxon>Bacteria</taxon>
        <taxon>Pseudomonadati</taxon>
        <taxon>Planctomycetota</taxon>
        <taxon>Planctomycetia</taxon>
        <taxon>Pirellulales</taxon>
        <taxon>Lacipirellulaceae</taxon>
        <taxon>Pirellulimonas</taxon>
    </lineage>
</organism>
<evidence type="ECO:0000256" key="1">
    <source>
        <dbReference type="SAM" id="MobiDB-lite"/>
    </source>
</evidence>
<dbReference type="AlphaFoldDB" id="A0A518DEH7"/>
<keyword evidence="2" id="KW-0812">Transmembrane</keyword>
<feature type="compositionally biased region" description="Acidic residues" evidence="1">
    <location>
        <begin position="580"/>
        <end position="590"/>
    </location>
</feature>
<name>A0A518DEH7_9BACT</name>
<accession>A0A518DEH7</accession>
<keyword evidence="4" id="KW-1185">Reference proteome</keyword>
<proteinExistence type="predicted"/>
<protein>
    <recommendedName>
        <fullName evidence="5">IRE (Iron responsive element)</fullName>
    </recommendedName>
</protein>
<reference evidence="3 4" key="1">
    <citation type="submission" date="2019-02" db="EMBL/GenBank/DDBJ databases">
        <title>Deep-cultivation of Planctomycetes and their phenomic and genomic characterization uncovers novel biology.</title>
        <authorList>
            <person name="Wiegand S."/>
            <person name="Jogler M."/>
            <person name="Boedeker C."/>
            <person name="Pinto D."/>
            <person name="Vollmers J."/>
            <person name="Rivas-Marin E."/>
            <person name="Kohn T."/>
            <person name="Peeters S.H."/>
            <person name="Heuer A."/>
            <person name="Rast P."/>
            <person name="Oberbeckmann S."/>
            <person name="Bunk B."/>
            <person name="Jeske O."/>
            <person name="Meyerdierks A."/>
            <person name="Storesund J.E."/>
            <person name="Kallscheuer N."/>
            <person name="Luecker S."/>
            <person name="Lage O.M."/>
            <person name="Pohl T."/>
            <person name="Merkel B.J."/>
            <person name="Hornburger P."/>
            <person name="Mueller R.-W."/>
            <person name="Bruemmer F."/>
            <person name="Labrenz M."/>
            <person name="Spormann A.M."/>
            <person name="Op den Camp H."/>
            <person name="Overmann J."/>
            <person name="Amann R."/>
            <person name="Jetten M.S.M."/>
            <person name="Mascher T."/>
            <person name="Medema M.H."/>
            <person name="Devos D.P."/>
            <person name="Kaster A.-K."/>
            <person name="Ovreas L."/>
            <person name="Rohde M."/>
            <person name="Galperin M.Y."/>
            <person name="Jogler C."/>
        </authorList>
    </citation>
    <scope>NUCLEOTIDE SEQUENCE [LARGE SCALE GENOMIC DNA]</scope>
    <source>
        <strain evidence="3 4">Pla175</strain>
    </source>
</reference>
<evidence type="ECO:0000313" key="4">
    <source>
        <dbReference type="Proteomes" id="UP000317429"/>
    </source>
</evidence>
<evidence type="ECO:0008006" key="5">
    <source>
        <dbReference type="Google" id="ProtNLM"/>
    </source>
</evidence>
<gene>
    <name evidence="3" type="ORF">Pla175_32750</name>
</gene>
<dbReference type="OrthoDB" id="239224at2"/>
<evidence type="ECO:0000313" key="3">
    <source>
        <dbReference type="EMBL" id="QDU89879.1"/>
    </source>
</evidence>
<evidence type="ECO:0000256" key="2">
    <source>
        <dbReference type="SAM" id="Phobius"/>
    </source>
</evidence>
<feature type="region of interest" description="Disordered" evidence="1">
    <location>
        <begin position="508"/>
        <end position="590"/>
    </location>
</feature>
<keyword evidence="2" id="KW-1133">Transmembrane helix</keyword>
<sequence>MNERTTLYRKLAYVGIILALLFPLNWLAAPQTRDSPGGKLAQIREQEDLGQGDLGEIDPASEAAKLATFGLRGVAAQFLWNQAIEYKRTENWTALTATLEQLAKLQPNFLSFWEFQSWNLAYNVSTEFDDYHDRYYYVRRGIQFLEQGLRYNRANPKLLWDMGWTVGHKIGRADEKEQYRRLFKADDQFHPEDRPPAQRDNWLVSRDYYEQAIEAADSGKGYGKKSPVLFYDGPGKSQMNYAEAVEDEGRFETGLAAWRVAEDDWRTFGQRPVEHSTGVILHLADEPYLTDRVAQLTKELEGMAPGLREELVEQRRQKLTEAERVAIDTPEAARTTEQFDLAYQAQSAIKVSGKDLAEAIAKKTPSERRKALALADELARAEIQLRYTDSYKDTSNYDYWMTRAMFEQTPEAVEARKLIFQGRKTAKEEFDVIAAADYYRRGLEKWRVVLDAFPELWDPDGTTGDDVMQLILEYNKLLESNDQTLPDDFPLWQIVEDFDAEQDLAQQLAEHKQRTAGGAKPAEEKTPADEAKPEPKPEPNQVDEQPSEEQPTEENKAEPKQPEESQADASPEDAPGADTSEADQESSDDK</sequence>
<dbReference type="EMBL" id="CP036291">
    <property type="protein sequence ID" value="QDU89879.1"/>
    <property type="molecule type" value="Genomic_DNA"/>
</dbReference>
<dbReference type="KEGG" id="pnd:Pla175_32750"/>
<dbReference type="Proteomes" id="UP000317429">
    <property type="component" value="Chromosome"/>
</dbReference>
<feature type="transmembrane region" description="Helical" evidence="2">
    <location>
        <begin position="12"/>
        <end position="29"/>
    </location>
</feature>
<feature type="compositionally biased region" description="Basic and acidic residues" evidence="1">
    <location>
        <begin position="521"/>
        <end position="537"/>
    </location>
</feature>